<comment type="caution">
    <text evidence="6">The sequence shown here is derived from an EMBL/GenBank/DDBJ whole genome shotgun (WGS) entry which is preliminary data.</text>
</comment>
<dbReference type="Pfam" id="PF05901">
    <property type="entry name" value="Excalibur"/>
    <property type="match status" value="1"/>
</dbReference>
<evidence type="ECO:0000313" key="7">
    <source>
        <dbReference type="Proteomes" id="UP000242861"/>
    </source>
</evidence>
<dbReference type="Proteomes" id="UP000242861">
    <property type="component" value="Unassembled WGS sequence"/>
</dbReference>
<keyword evidence="4" id="KW-0732">Signal</keyword>
<feature type="chain" id="PRO_5014126438" evidence="4">
    <location>
        <begin position="20"/>
        <end position="220"/>
    </location>
</feature>
<evidence type="ECO:0000256" key="1">
    <source>
        <dbReference type="ARBA" id="ARBA00022722"/>
    </source>
</evidence>
<feature type="signal peptide" evidence="4">
    <location>
        <begin position="1"/>
        <end position="19"/>
    </location>
</feature>
<keyword evidence="2" id="KW-0255">Endonuclease</keyword>
<accession>A0A2I0CP03</accession>
<name>A0A2I0CP03_9PSED</name>
<evidence type="ECO:0000256" key="2">
    <source>
        <dbReference type="ARBA" id="ARBA00022759"/>
    </source>
</evidence>
<dbReference type="Gene3D" id="2.40.50.90">
    <property type="match status" value="1"/>
</dbReference>
<evidence type="ECO:0000259" key="5">
    <source>
        <dbReference type="PROSITE" id="PS50830"/>
    </source>
</evidence>
<dbReference type="SMART" id="SM00318">
    <property type="entry name" value="SNc"/>
    <property type="match status" value="1"/>
</dbReference>
<reference evidence="7" key="1">
    <citation type="submission" date="2017-12" db="EMBL/GenBank/DDBJ databases">
        <authorList>
            <person name="Yu X.-Y."/>
        </authorList>
    </citation>
    <scope>NUCLEOTIDE SEQUENCE [LARGE SCALE GENOMIC DNA]</scope>
    <source>
        <strain evidence="7">ZYSR67-Z</strain>
    </source>
</reference>
<evidence type="ECO:0000256" key="4">
    <source>
        <dbReference type="SAM" id="SignalP"/>
    </source>
</evidence>
<feature type="domain" description="TNase-like" evidence="5">
    <location>
        <begin position="20"/>
        <end position="141"/>
    </location>
</feature>
<dbReference type="RefSeq" id="WP_101193630.1">
    <property type="nucleotide sequence ID" value="NZ_PIYS01000018.1"/>
</dbReference>
<dbReference type="InterPro" id="IPR008613">
    <property type="entry name" value="Excalibur_Ca-bd_domain"/>
</dbReference>
<gene>
    <name evidence="6" type="ORF">CW360_10205</name>
</gene>
<dbReference type="PANTHER" id="PTHR12302">
    <property type="entry name" value="EBNA2 BINDING PROTEIN P100"/>
    <property type="match status" value="1"/>
</dbReference>
<evidence type="ECO:0000256" key="3">
    <source>
        <dbReference type="ARBA" id="ARBA00022801"/>
    </source>
</evidence>
<organism evidence="6 7">
    <name type="scientific">Pseudomonas fluvialis</name>
    <dbReference type="NCBI Taxonomy" id="1793966"/>
    <lineage>
        <taxon>Bacteria</taxon>
        <taxon>Pseudomonadati</taxon>
        <taxon>Pseudomonadota</taxon>
        <taxon>Gammaproteobacteria</taxon>
        <taxon>Pseudomonadales</taxon>
        <taxon>Pseudomonadaceae</taxon>
        <taxon>Pseudomonas</taxon>
    </lineage>
</organism>
<dbReference type="PROSITE" id="PS01123">
    <property type="entry name" value="TNASE_1"/>
    <property type="match status" value="1"/>
</dbReference>
<dbReference type="AlphaFoldDB" id="A0A2I0CP03"/>
<dbReference type="PROSITE" id="PS50830">
    <property type="entry name" value="TNASE_3"/>
    <property type="match status" value="1"/>
</dbReference>
<dbReference type="Pfam" id="PF00565">
    <property type="entry name" value="SNase"/>
    <property type="match status" value="1"/>
</dbReference>
<keyword evidence="1" id="KW-0540">Nuclease</keyword>
<dbReference type="GO" id="GO:0004519">
    <property type="term" value="F:endonuclease activity"/>
    <property type="evidence" value="ECO:0007669"/>
    <property type="project" value="UniProtKB-KW"/>
</dbReference>
<proteinExistence type="predicted"/>
<dbReference type="PANTHER" id="PTHR12302:SF3">
    <property type="entry name" value="SERINE_THREONINE-PROTEIN KINASE 31"/>
    <property type="match status" value="1"/>
</dbReference>
<dbReference type="SUPFAM" id="SSF50199">
    <property type="entry name" value="Staphylococcal nuclease"/>
    <property type="match status" value="1"/>
</dbReference>
<dbReference type="InterPro" id="IPR035437">
    <property type="entry name" value="SNase_OB-fold_sf"/>
</dbReference>
<sequence>MKRLLLACTTLLIMTAAHAAEITGRVVGVSDGDTLTLLTAEKQQIKVRLSSIDTPEKAQPYGQKSRQALADLTFQKQAVLDVQDRDRYGRTVARVHVDGVDVNRKLVESGAAWVYRQYNRDQSLLQAEAEAKAAKRGLWALPEAERMPPWEWRRGGQLATSNPRPVLVADNSDASGFSCSVRKNCGQMSSCAEARYHLETCGNGRLDRDNDGVPCETLCE</sequence>
<protein>
    <submittedName>
        <fullName evidence="6">Nuclease</fullName>
    </submittedName>
</protein>
<keyword evidence="3" id="KW-0378">Hydrolase</keyword>
<dbReference type="GO" id="GO:0003676">
    <property type="term" value="F:nucleic acid binding"/>
    <property type="evidence" value="ECO:0007669"/>
    <property type="project" value="InterPro"/>
</dbReference>
<dbReference type="EMBL" id="PIYS01000018">
    <property type="protein sequence ID" value="PKF70889.1"/>
    <property type="molecule type" value="Genomic_DNA"/>
</dbReference>
<dbReference type="InterPro" id="IPR016071">
    <property type="entry name" value="Staphylococal_nuclease_OB-fold"/>
</dbReference>
<dbReference type="InterPro" id="IPR002071">
    <property type="entry name" value="Thermonucl_AS"/>
</dbReference>
<dbReference type="GO" id="GO:0016787">
    <property type="term" value="F:hydrolase activity"/>
    <property type="evidence" value="ECO:0007669"/>
    <property type="project" value="UniProtKB-KW"/>
</dbReference>
<evidence type="ECO:0000313" key="6">
    <source>
        <dbReference type="EMBL" id="PKF70889.1"/>
    </source>
</evidence>